<dbReference type="NCBIfam" id="TIGR04346">
    <property type="entry name" value="DotA_TraY"/>
    <property type="match status" value="1"/>
</dbReference>
<evidence type="ECO:0000256" key="2">
    <source>
        <dbReference type="SAM" id="Phobius"/>
    </source>
</evidence>
<comment type="caution">
    <text evidence="3">The sequence shown here is derived from an EMBL/GenBank/DDBJ whole genome shotgun (WGS) entry which is preliminary data.</text>
</comment>
<dbReference type="AlphaFoldDB" id="A0A175RD14"/>
<feature type="transmembrane region" description="Helical" evidence="2">
    <location>
        <begin position="550"/>
        <end position="571"/>
    </location>
</feature>
<evidence type="ECO:0008006" key="5">
    <source>
        <dbReference type="Google" id="ProtNLM"/>
    </source>
</evidence>
<keyword evidence="2" id="KW-1133">Transmembrane helix</keyword>
<feature type="transmembrane region" description="Helical" evidence="2">
    <location>
        <begin position="502"/>
        <end position="529"/>
    </location>
</feature>
<feature type="transmembrane region" description="Helical" evidence="2">
    <location>
        <begin position="591"/>
        <end position="611"/>
    </location>
</feature>
<accession>A0A175RD14</accession>
<feature type="compositionally biased region" description="Gly residues" evidence="1">
    <location>
        <begin position="664"/>
        <end position="677"/>
    </location>
</feature>
<feature type="transmembrane region" description="Helical" evidence="2">
    <location>
        <begin position="36"/>
        <end position="61"/>
    </location>
</feature>
<feature type="region of interest" description="Disordered" evidence="1">
    <location>
        <begin position="657"/>
        <end position="677"/>
    </location>
</feature>
<evidence type="ECO:0000313" key="3">
    <source>
        <dbReference type="EMBL" id="KTQ97825.1"/>
    </source>
</evidence>
<feature type="transmembrane region" description="Helical" evidence="2">
    <location>
        <begin position="474"/>
        <end position="496"/>
    </location>
</feature>
<keyword evidence="2" id="KW-0812">Transmembrane</keyword>
<evidence type="ECO:0000313" key="4">
    <source>
        <dbReference type="Proteomes" id="UP000078272"/>
    </source>
</evidence>
<dbReference type="EMBL" id="LDPZ01000006">
    <property type="protein sequence ID" value="KTQ97825.1"/>
    <property type="molecule type" value="Genomic_DNA"/>
</dbReference>
<feature type="transmembrane region" description="Helical" evidence="2">
    <location>
        <begin position="81"/>
        <end position="105"/>
    </location>
</feature>
<feature type="transmembrane region" description="Helical" evidence="2">
    <location>
        <begin position="449"/>
        <end position="467"/>
    </location>
</feature>
<dbReference type="PATRIC" id="fig|401562.3.peg.4348"/>
<name>A0A175RD14_9HYPH</name>
<sequence>MTPADLFREPAATDVGWQIATTIIPMADDVTPFAVVIRYLSATLVVLATMWLAYSILMAVVRAARKGEALSDQQSGAMAMVRVVVGLGCLVPIGAGGLSTVHYLLRDGFVRPGINAANAAAASAAEYVLKDGHPLAPTSAGGRDLVLAVVESEVCARAYAASRAWQAIDGDGAAALPPPAGAEVRSPARASWFPWGTDEPERVTGYAWSWGKACGSLTLSTAAGFSDGAFGDARRQAVAAVVSEVRSMEWIPRLAETVRTLSQTHVAGPDAEAVYAGLGVLRAAVDAELRSAGERYDRALSAVAAGLSTGDDAALRETVLRDIRERGFYALGGYYRVLAHASLASAEAVSERAARTAPDPSAWETAAGPVGTALALVDGQLRREAAVSSLANGTELTGQAAEGGNFLATIMQSVTVPLTDFLTGYEGPRVDPVGDLMSLGSVLMVSAQAAWATALAAYTASGVFGGIGGGVLDFLMAAGWPLIGGAWVVGALLAYVVPLIPFIFVTFAITAWAWEVVKAAIAVVVWAFLHVRIDEPELVGQAQKQGYISLLVGILLRPIVTVAAFVAMHMMNVTILNIFLTRYNAAFKSSQVGYTIGGTGILISVAVMLYVEWHIILWSYKTVTTMPQKVAEFIGFQASAWGDDDAGSTVVGGVAGGHRHVPKPGGGKGGKTGGGFGDGGASAKAGAKLGASAAGSAGGAAARSVGENA</sequence>
<dbReference type="RefSeq" id="WP_058633891.1">
    <property type="nucleotide sequence ID" value="NZ_LDPZ01000006.1"/>
</dbReference>
<evidence type="ECO:0000256" key="1">
    <source>
        <dbReference type="SAM" id="MobiDB-lite"/>
    </source>
</evidence>
<organism evidence="3 4">
    <name type="scientific">Aureimonas ureilytica</name>
    <dbReference type="NCBI Taxonomy" id="401562"/>
    <lineage>
        <taxon>Bacteria</taxon>
        <taxon>Pseudomonadati</taxon>
        <taxon>Pseudomonadota</taxon>
        <taxon>Alphaproteobacteria</taxon>
        <taxon>Hyphomicrobiales</taxon>
        <taxon>Aurantimonadaceae</taxon>
        <taxon>Aureimonas</taxon>
    </lineage>
</organism>
<proteinExistence type="predicted"/>
<reference evidence="3 4" key="1">
    <citation type="journal article" date="2016" name="Front. Microbiol.">
        <title>Genomic Resource of Rice Seed Associated Bacteria.</title>
        <authorList>
            <person name="Midha S."/>
            <person name="Bansal K."/>
            <person name="Sharma S."/>
            <person name="Kumar N."/>
            <person name="Patil P.P."/>
            <person name="Chaudhry V."/>
            <person name="Patil P.B."/>
        </authorList>
    </citation>
    <scope>NUCLEOTIDE SEQUENCE [LARGE SCALE GENOMIC DNA]</scope>
    <source>
        <strain evidence="3 4">NS226</strain>
    </source>
</reference>
<dbReference type="Proteomes" id="UP000078272">
    <property type="component" value="Unassembled WGS sequence"/>
</dbReference>
<gene>
    <name evidence="3" type="ORF">NS226_04105</name>
</gene>
<keyword evidence="2" id="KW-0472">Membrane</keyword>
<dbReference type="OrthoDB" id="5457650at2"/>
<protein>
    <recommendedName>
        <fullName evidence="5">DotA/TraY family protein</fullName>
    </recommendedName>
</protein>
<dbReference type="InterPro" id="IPR027628">
    <property type="entry name" value="DotA_TraY"/>
</dbReference>